<dbReference type="InterPro" id="IPR029058">
    <property type="entry name" value="AB_hydrolase_fold"/>
</dbReference>
<proteinExistence type="predicted"/>
<dbReference type="PANTHER" id="PTHR46623:SF10">
    <property type="entry name" value="CARBOXYMETHYLENEBUTENOLIDASE HOMOLOG"/>
    <property type="match status" value="1"/>
</dbReference>
<evidence type="ECO:0000313" key="2">
    <source>
        <dbReference type="EMBL" id="RDS82028.1"/>
    </source>
</evidence>
<reference evidence="2 3" key="1">
    <citation type="submission" date="2018-07" db="EMBL/GenBank/DDBJ databases">
        <title>Dyella monticola sp. nov. and Dyella psychrodurans sp. nov. isolated from monsoon evergreen broad-leaved forest soil of Dinghu Mountain, China.</title>
        <authorList>
            <person name="Gao Z."/>
            <person name="Qiu L."/>
        </authorList>
    </citation>
    <scope>NUCLEOTIDE SEQUENCE [LARGE SCALE GENOMIC DNA]</scope>
    <source>
        <strain evidence="2 3">4MSK11</strain>
    </source>
</reference>
<comment type="caution">
    <text evidence="2">The sequence shown here is derived from an EMBL/GenBank/DDBJ whole genome shotgun (WGS) entry which is preliminary data.</text>
</comment>
<gene>
    <name evidence="2" type="ORF">DWU99_16620</name>
</gene>
<name>A0A370X0U6_9GAMM</name>
<protein>
    <submittedName>
        <fullName evidence="2">Dienelactone hydrolase family protein</fullName>
    </submittedName>
</protein>
<evidence type="ECO:0000259" key="1">
    <source>
        <dbReference type="Pfam" id="PF01738"/>
    </source>
</evidence>
<keyword evidence="3" id="KW-1185">Reference proteome</keyword>
<feature type="domain" description="Dienelactone hydrolase" evidence="1">
    <location>
        <begin position="17"/>
        <end position="244"/>
    </location>
</feature>
<sequence>MSRIDVTIQTRDGQCPAALFTPAGKTGSWPGVIFFMDGLGVRPTMWEMGQRLADLGYTVLLPDLYYRGGSYEPMVPAQVFADPKAKEVLMQRIGSLDRERKIADAGAFIDFLLKRPEVTGQRLGTTGYCMGGNVALTVAGAYPDRFAATGSFHAGGLATEQPDSPHRFLKGMTGRVYVGGADQDAHFTSEQMAALEKALADAGVNHRVEIYAGAMHGYAVPDHPAFNAQAAERHWQALSALFSETLAR</sequence>
<organism evidence="2 3">
    <name type="scientific">Dyella psychrodurans</name>
    <dbReference type="NCBI Taxonomy" id="1927960"/>
    <lineage>
        <taxon>Bacteria</taxon>
        <taxon>Pseudomonadati</taxon>
        <taxon>Pseudomonadota</taxon>
        <taxon>Gammaproteobacteria</taxon>
        <taxon>Lysobacterales</taxon>
        <taxon>Rhodanobacteraceae</taxon>
        <taxon>Dyella</taxon>
    </lineage>
</organism>
<dbReference type="OrthoDB" id="9787933at2"/>
<dbReference type="GO" id="GO:0016787">
    <property type="term" value="F:hydrolase activity"/>
    <property type="evidence" value="ECO:0007669"/>
    <property type="project" value="UniProtKB-KW"/>
</dbReference>
<dbReference type="EMBL" id="QRBF01000006">
    <property type="protein sequence ID" value="RDS82028.1"/>
    <property type="molecule type" value="Genomic_DNA"/>
</dbReference>
<dbReference type="RefSeq" id="WP_115479183.1">
    <property type="nucleotide sequence ID" value="NZ_QRBF01000006.1"/>
</dbReference>
<evidence type="ECO:0000313" key="3">
    <source>
        <dbReference type="Proteomes" id="UP000255334"/>
    </source>
</evidence>
<dbReference type="SUPFAM" id="SSF53474">
    <property type="entry name" value="alpha/beta-Hydrolases"/>
    <property type="match status" value="1"/>
</dbReference>
<dbReference type="AlphaFoldDB" id="A0A370X0U6"/>
<dbReference type="InterPro" id="IPR051049">
    <property type="entry name" value="Dienelactone_hydrolase-like"/>
</dbReference>
<dbReference type="InterPro" id="IPR002925">
    <property type="entry name" value="Dienelactn_hydro"/>
</dbReference>
<accession>A0A370X0U6</accession>
<dbReference type="Pfam" id="PF01738">
    <property type="entry name" value="DLH"/>
    <property type="match status" value="1"/>
</dbReference>
<dbReference type="Gene3D" id="3.40.50.1820">
    <property type="entry name" value="alpha/beta hydrolase"/>
    <property type="match status" value="1"/>
</dbReference>
<keyword evidence="2" id="KW-0378">Hydrolase</keyword>
<dbReference type="Proteomes" id="UP000255334">
    <property type="component" value="Unassembled WGS sequence"/>
</dbReference>
<dbReference type="PANTHER" id="PTHR46623">
    <property type="entry name" value="CARBOXYMETHYLENEBUTENOLIDASE-RELATED"/>
    <property type="match status" value="1"/>
</dbReference>